<comment type="similarity">
    <text evidence="7">Belongs to the binding-protein-dependent transport system permease family.</text>
</comment>
<dbReference type="EMBL" id="JAZDWZ010000002">
    <property type="protein sequence ID" value="MEE3928144.1"/>
    <property type="molecule type" value="Genomic_DNA"/>
</dbReference>
<keyword evidence="10" id="KW-1185">Reference proteome</keyword>
<dbReference type="Pfam" id="PF00528">
    <property type="entry name" value="BPD_transp_1"/>
    <property type="match status" value="1"/>
</dbReference>
<dbReference type="PROSITE" id="PS50928">
    <property type="entry name" value="ABC_TM1"/>
    <property type="match status" value="1"/>
</dbReference>
<organism evidence="9 10">
    <name type="scientific">Mycoplasmopsis ciconiae</name>
    <dbReference type="NCBI Taxonomy" id="561067"/>
    <lineage>
        <taxon>Bacteria</taxon>
        <taxon>Bacillati</taxon>
        <taxon>Mycoplasmatota</taxon>
        <taxon>Mycoplasmoidales</taxon>
        <taxon>Metamycoplasmataceae</taxon>
        <taxon>Mycoplasmopsis</taxon>
    </lineage>
</organism>
<feature type="transmembrane region" description="Helical" evidence="7">
    <location>
        <begin position="75"/>
        <end position="102"/>
    </location>
</feature>
<evidence type="ECO:0000256" key="3">
    <source>
        <dbReference type="ARBA" id="ARBA00022475"/>
    </source>
</evidence>
<keyword evidence="3" id="KW-1003">Cell membrane</keyword>
<evidence type="ECO:0000256" key="5">
    <source>
        <dbReference type="ARBA" id="ARBA00022989"/>
    </source>
</evidence>
<reference evidence="9" key="1">
    <citation type="submission" date="2024-01" db="EMBL/GenBank/DDBJ databases">
        <title>Genome sequence of Mycoplasma ciconiae type strain DSM 25251.</title>
        <authorList>
            <person name="Spergser J."/>
        </authorList>
    </citation>
    <scope>NUCLEOTIDE SEQUENCE [LARGE SCALE GENOMIC DNA]</scope>
    <source>
        <strain evidence="9">DSM 25251</strain>
    </source>
</reference>
<feature type="transmembrane region" description="Helical" evidence="7">
    <location>
        <begin position="114"/>
        <end position="134"/>
    </location>
</feature>
<comment type="caution">
    <text evidence="9">The sequence shown here is derived from an EMBL/GenBank/DDBJ whole genome shotgun (WGS) entry which is preliminary data.</text>
</comment>
<comment type="subcellular location">
    <subcellularLocation>
        <location evidence="1 7">Cell membrane</location>
        <topology evidence="1 7">Multi-pass membrane protein</topology>
    </subcellularLocation>
</comment>
<protein>
    <submittedName>
        <fullName evidence="9">Carbohydrate ABC transporter permease</fullName>
    </submittedName>
</protein>
<dbReference type="InterPro" id="IPR050901">
    <property type="entry name" value="BP-dep_ABC_trans_perm"/>
</dbReference>
<evidence type="ECO:0000256" key="2">
    <source>
        <dbReference type="ARBA" id="ARBA00022448"/>
    </source>
</evidence>
<evidence type="ECO:0000256" key="4">
    <source>
        <dbReference type="ARBA" id="ARBA00022692"/>
    </source>
</evidence>
<dbReference type="PANTHER" id="PTHR32243:SF24">
    <property type="entry name" value="DIACETYLCHITOBIOSE UPTAKE SYSTEM PERMEASE PROTEIN NGCG"/>
    <property type="match status" value="1"/>
</dbReference>
<dbReference type="Gene3D" id="1.10.3720.10">
    <property type="entry name" value="MetI-like"/>
    <property type="match status" value="1"/>
</dbReference>
<feature type="transmembrane region" description="Helical" evidence="7">
    <location>
        <begin position="191"/>
        <end position="213"/>
    </location>
</feature>
<keyword evidence="4 7" id="KW-0812">Transmembrane</keyword>
<evidence type="ECO:0000256" key="1">
    <source>
        <dbReference type="ARBA" id="ARBA00004651"/>
    </source>
</evidence>
<evidence type="ECO:0000256" key="6">
    <source>
        <dbReference type="ARBA" id="ARBA00023136"/>
    </source>
</evidence>
<keyword evidence="6 7" id="KW-0472">Membrane</keyword>
<evidence type="ECO:0000313" key="10">
    <source>
        <dbReference type="Proteomes" id="UP001344817"/>
    </source>
</evidence>
<evidence type="ECO:0000259" key="8">
    <source>
        <dbReference type="PROSITE" id="PS50928"/>
    </source>
</evidence>
<keyword evidence="2 7" id="KW-0813">Transport</keyword>
<dbReference type="RefSeq" id="WP_330500556.1">
    <property type="nucleotide sequence ID" value="NZ_JAZDWZ010000002.1"/>
</dbReference>
<feature type="transmembrane region" description="Helical" evidence="7">
    <location>
        <begin position="146"/>
        <end position="170"/>
    </location>
</feature>
<feature type="transmembrane region" description="Helical" evidence="7">
    <location>
        <begin position="254"/>
        <end position="272"/>
    </location>
</feature>
<dbReference type="InterPro" id="IPR035906">
    <property type="entry name" value="MetI-like_sf"/>
</dbReference>
<keyword evidence="5 7" id="KW-1133">Transmembrane helix</keyword>
<name>A0ABU7MKU5_9BACT</name>
<evidence type="ECO:0000256" key="7">
    <source>
        <dbReference type="RuleBase" id="RU363032"/>
    </source>
</evidence>
<dbReference type="SUPFAM" id="SSF161098">
    <property type="entry name" value="MetI-like"/>
    <property type="match status" value="1"/>
</dbReference>
<dbReference type="PANTHER" id="PTHR32243">
    <property type="entry name" value="MALTOSE TRANSPORT SYSTEM PERMEASE-RELATED"/>
    <property type="match status" value="1"/>
</dbReference>
<accession>A0ABU7MKU5</accession>
<gene>
    <name evidence="9" type="ORF">V2E24_00950</name>
</gene>
<evidence type="ECO:0000313" key="9">
    <source>
        <dbReference type="EMBL" id="MEE3928144.1"/>
    </source>
</evidence>
<proteinExistence type="inferred from homology"/>
<dbReference type="Proteomes" id="UP001344817">
    <property type="component" value="Unassembled WGS sequence"/>
</dbReference>
<feature type="transmembrane region" description="Helical" evidence="7">
    <location>
        <begin position="12"/>
        <end position="34"/>
    </location>
</feature>
<feature type="domain" description="ABC transmembrane type-1" evidence="8">
    <location>
        <begin position="79"/>
        <end position="273"/>
    </location>
</feature>
<dbReference type="InterPro" id="IPR000515">
    <property type="entry name" value="MetI-like"/>
</dbReference>
<dbReference type="CDD" id="cd06261">
    <property type="entry name" value="TM_PBP2"/>
    <property type="match status" value="1"/>
</dbReference>
<sequence length="287" mass="32518">MKTAKKSQIIGKISVYAGIIIFIILWLFPFYIVLTTSGKSIAESISTPENSILSLPRSWKFFSINYKQAIVDTNYFVSFFITLFVTLMSNLFIIFFSSLTAWQLARTKKWYSKVIFYAFLIAMIIPFQSIMFPLLNIAGFLHLKNIYGLIFMYIGFGSSLSVFMIHGFIATIPISLEEVAKVEGYNPIRTFFKIVLPLLKPIITTIVILNTMWLWNDFLLPYLALALGSSSSNEFTLVVSLYKKLNAFQSNTPAFMASLIIIIIPILIYFVIAQKNIMSGITSGSVK</sequence>